<keyword evidence="1" id="KW-0812">Transmembrane</keyword>
<reference evidence="3 4" key="1">
    <citation type="submission" date="2019-09" db="EMBL/GenBank/DDBJ databases">
        <authorList>
            <person name="Chandra G."/>
            <person name="Truman W A."/>
        </authorList>
    </citation>
    <scope>NUCLEOTIDE SEQUENCE [LARGE SCALE GENOMIC DNA]</scope>
    <source>
        <strain evidence="3">PS938</strain>
    </source>
</reference>
<dbReference type="GO" id="GO:0000271">
    <property type="term" value="P:polysaccharide biosynthetic process"/>
    <property type="evidence" value="ECO:0007669"/>
    <property type="project" value="TreeGrafter"/>
</dbReference>
<dbReference type="EMBL" id="CABVJE010000005">
    <property type="protein sequence ID" value="VVP90397.1"/>
    <property type="molecule type" value="Genomic_DNA"/>
</dbReference>
<feature type="transmembrane region" description="Helical" evidence="1">
    <location>
        <begin position="262"/>
        <end position="280"/>
    </location>
</feature>
<dbReference type="InterPro" id="IPR002656">
    <property type="entry name" value="Acyl_transf_3_dom"/>
</dbReference>
<feature type="transmembrane region" description="Helical" evidence="1">
    <location>
        <begin position="80"/>
        <end position="101"/>
    </location>
</feature>
<feature type="domain" description="Acyltransferase 3" evidence="2">
    <location>
        <begin position="43"/>
        <end position="366"/>
    </location>
</feature>
<dbReference type="Pfam" id="PF01757">
    <property type="entry name" value="Acyl_transf_3"/>
    <property type="match status" value="1"/>
</dbReference>
<feature type="transmembrane region" description="Helical" evidence="1">
    <location>
        <begin position="286"/>
        <end position="307"/>
    </location>
</feature>
<dbReference type="GO" id="GO:0016020">
    <property type="term" value="C:membrane"/>
    <property type="evidence" value="ECO:0007669"/>
    <property type="project" value="TreeGrafter"/>
</dbReference>
<dbReference type="GO" id="GO:0016747">
    <property type="term" value="F:acyltransferase activity, transferring groups other than amino-acyl groups"/>
    <property type="evidence" value="ECO:0007669"/>
    <property type="project" value="InterPro"/>
</dbReference>
<evidence type="ECO:0000256" key="1">
    <source>
        <dbReference type="SAM" id="Phobius"/>
    </source>
</evidence>
<dbReference type="PANTHER" id="PTHR23028:SF53">
    <property type="entry name" value="ACYL_TRANSF_3 DOMAIN-CONTAINING PROTEIN"/>
    <property type="match status" value="1"/>
</dbReference>
<proteinExistence type="predicted"/>
<feature type="transmembrane region" description="Helical" evidence="1">
    <location>
        <begin position="122"/>
        <end position="142"/>
    </location>
</feature>
<keyword evidence="1" id="KW-1133">Transmembrane helix</keyword>
<evidence type="ECO:0000313" key="3">
    <source>
        <dbReference type="EMBL" id="VVP90397.1"/>
    </source>
</evidence>
<protein>
    <recommendedName>
        <fullName evidence="2">Acyltransferase 3 domain-containing protein</fullName>
    </recommendedName>
</protein>
<feature type="transmembrane region" description="Helical" evidence="1">
    <location>
        <begin position="6"/>
        <end position="27"/>
    </location>
</feature>
<name>A0A5E7SXQ1_PSEFL</name>
<dbReference type="OrthoDB" id="9767863at2"/>
<dbReference type="Proteomes" id="UP000327191">
    <property type="component" value="Unassembled WGS sequence"/>
</dbReference>
<evidence type="ECO:0000313" key="4">
    <source>
        <dbReference type="Proteomes" id="UP000327191"/>
    </source>
</evidence>
<sequence length="407" mass="46275">MIEINPLIAMTAYLLAIATAALLLRSVPRLTRQLKHSGESRFAGIDGLRGYLAFGVFVHHSIITWIFLQTGVIDFPPSNFYSQLGQGSVALFFMITSFLFWDRLLTHGRQHDWLAFAVSRLFRLYPLYLPLMLTVFACVFYLQDWELKDSGTQVIGQALAWLTFDRPDVNQYHQSGMLISNVTWTLAYEVFFYLALPLAAMVFIYRGGWMQTVLCLIGIYTLCQVVGWEHSLKKHFLASFLGGIAAAYWIRRPQFVAWSQSPLAGIVALLALTIAFTAFNRAFNPGALLLLSLFFVIVASGNTLFGSLRPRSIRWLGEISYSTYLLHGFVLWVLVQRLPPILHLDARQAWVFLPLLAVCSCLLIIISSLTYLYIEKPGIDAGKKTLHWLRQNRKPRKELAEETAQQR</sequence>
<dbReference type="InterPro" id="IPR050879">
    <property type="entry name" value="Acyltransferase_3"/>
</dbReference>
<dbReference type="PANTHER" id="PTHR23028">
    <property type="entry name" value="ACETYLTRANSFERASE"/>
    <property type="match status" value="1"/>
</dbReference>
<accession>A0A5E7SXQ1</accession>
<feature type="transmembrane region" description="Helical" evidence="1">
    <location>
        <begin position="350"/>
        <end position="374"/>
    </location>
</feature>
<dbReference type="AlphaFoldDB" id="A0A5E7SXQ1"/>
<feature type="transmembrane region" description="Helical" evidence="1">
    <location>
        <begin position="186"/>
        <end position="205"/>
    </location>
</feature>
<gene>
    <name evidence="3" type="ORF">PS938_01528</name>
</gene>
<evidence type="ECO:0000259" key="2">
    <source>
        <dbReference type="Pfam" id="PF01757"/>
    </source>
</evidence>
<feature type="transmembrane region" description="Helical" evidence="1">
    <location>
        <begin position="48"/>
        <end position="68"/>
    </location>
</feature>
<feature type="transmembrane region" description="Helical" evidence="1">
    <location>
        <begin position="319"/>
        <end position="338"/>
    </location>
</feature>
<organism evidence="3 4">
    <name type="scientific">Pseudomonas fluorescens</name>
    <dbReference type="NCBI Taxonomy" id="294"/>
    <lineage>
        <taxon>Bacteria</taxon>
        <taxon>Pseudomonadati</taxon>
        <taxon>Pseudomonadota</taxon>
        <taxon>Gammaproteobacteria</taxon>
        <taxon>Pseudomonadales</taxon>
        <taxon>Pseudomonadaceae</taxon>
        <taxon>Pseudomonas</taxon>
    </lineage>
</organism>
<dbReference type="RefSeq" id="WP_150672368.1">
    <property type="nucleotide sequence ID" value="NZ_CABVJE010000005.1"/>
</dbReference>
<keyword evidence="1" id="KW-0472">Membrane</keyword>